<dbReference type="Gene3D" id="1.10.730.10">
    <property type="entry name" value="Isoleucyl-tRNA Synthetase, Domain 1"/>
    <property type="match status" value="1"/>
</dbReference>
<comment type="subcellular location">
    <subcellularLocation>
        <location evidence="1">Mitochondrion</location>
    </subcellularLocation>
</comment>
<protein>
    <recommendedName>
        <fullName evidence="3">leucine--tRNA ligase</fullName>
        <ecNumber evidence="3">6.1.1.4</ecNumber>
    </recommendedName>
    <alternativeName>
        <fullName evidence="9">Leucyl-tRNA synthetase</fullName>
    </alternativeName>
</protein>
<organism evidence="14 15">
    <name type="scientific">Muraenolepis orangiensis</name>
    <name type="common">Patagonian moray cod</name>
    <dbReference type="NCBI Taxonomy" id="630683"/>
    <lineage>
        <taxon>Eukaryota</taxon>
        <taxon>Metazoa</taxon>
        <taxon>Chordata</taxon>
        <taxon>Craniata</taxon>
        <taxon>Vertebrata</taxon>
        <taxon>Euteleostomi</taxon>
        <taxon>Actinopterygii</taxon>
        <taxon>Neopterygii</taxon>
        <taxon>Teleostei</taxon>
        <taxon>Neoteleostei</taxon>
        <taxon>Acanthomorphata</taxon>
        <taxon>Zeiogadaria</taxon>
        <taxon>Gadariae</taxon>
        <taxon>Gadiformes</taxon>
        <taxon>Muraenolepidoidei</taxon>
        <taxon>Muraenolepididae</taxon>
        <taxon>Muraenolepis</taxon>
    </lineage>
</organism>
<dbReference type="Gene3D" id="3.40.50.620">
    <property type="entry name" value="HUPs"/>
    <property type="match status" value="3"/>
</dbReference>
<dbReference type="GO" id="GO:0006429">
    <property type="term" value="P:leucyl-tRNA aminoacylation"/>
    <property type="evidence" value="ECO:0007669"/>
    <property type="project" value="InterPro"/>
</dbReference>
<dbReference type="Proteomes" id="UP001148018">
    <property type="component" value="Unassembled WGS sequence"/>
</dbReference>
<keyword evidence="7 11" id="KW-0648">Protein biosynthesis</keyword>
<dbReference type="InterPro" id="IPR002300">
    <property type="entry name" value="aa-tRNA-synth_Ia"/>
</dbReference>
<dbReference type="GO" id="GO:0005524">
    <property type="term" value="F:ATP binding"/>
    <property type="evidence" value="ECO:0007669"/>
    <property type="project" value="UniProtKB-KW"/>
</dbReference>
<evidence type="ECO:0000256" key="4">
    <source>
        <dbReference type="ARBA" id="ARBA00022598"/>
    </source>
</evidence>
<evidence type="ECO:0000313" key="14">
    <source>
        <dbReference type="EMBL" id="KAJ3597284.1"/>
    </source>
</evidence>
<dbReference type="FunFam" id="3.40.50.620:FF:000100">
    <property type="entry name" value="probable leucine--tRNA ligase, mitochondrial"/>
    <property type="match status" value="1"/>
</dbReference>
<dbReference type="FunFam" id="1.10.730.10:FF:000011">
    <property type="entry name" value="Leucine--tRNA ligase chloroplastic/mitochondrial"/>
    <property type="match status" value="1"/>
</dbReference>
<evidence type="ECO:0000256" key="1">
    <source>
        <dbReference type="ARBA" id="ARBA00004173"/>
    </source>
</evidence>
<proteinExistence type="inferred from homology"/>
<dbReference type="SUPFAM" id="SSF47323">
    <property type="entry name" value="Anticodon-binding domain of a subclass of class I aminoacyl-tRNA synthetases"/>
    <property type="match status" value="1"/>
</dbReference>
<comment type="caution">
    <text evidence="14">The sequence shown here is derived from an EMBL/GenBank/DDBJ whole genome shotgun (WGS) entry which is preliminary data.</text>
</comment>
<evidence type="ECO:0000256" key="10">
    <source>
        <dbReference type="ARBA" id="ARBA00047469"/>
    </source>
</evidence>
<keyword evidence="15" id="KW-1185">Reference proteome</keyword>
<dbReference type="GO" id="GO:0004823">
    <property type="term" value="F:leucine-tRNA ligase activity"/>
    <property type="evidence" value="ECO:0007669"/>
    <property type="project" value="UniProtKB-EC"/>
</dbReference>
<dbReference type="GO" id="GO:0005739">
    <property type="term" value="C:mitochondrion"/>
    <property type="evidence" value="ECO:0007669"/>
    <property type="project" value="UniProtKB-SubCell"/>
</dbReference>
<dbReference type="CDD" id="cd07958">
    <property type="entry name" value="Anticodon_Ia_Leu_BEm"/>
    <property type="match status" value="1"/>
</dbReference>
<evidence type="ECO:0000259" key="13">
    <source>
        <dbReference type="Pfam" id="PF08264"/>
    </source>
</evidence>
<dbReference type="EMBL" id="JANIIK010000109">
    <property type="protein sequence ID" value="KAJ3597284.1"/>
    <property type="molecule type" value="Genomic_DNA"/>
</dbReference>
<dbReference type="Pfam" id="PF08264">
    <property type="entry name" value="Anticodon_1"/>
    <property type="match status" value="1"/>
</dbReference>
<reference evidence="14" key="1">
    <citation type="submission" date="2022-07" db="EMBL/GenBank/DDBJ databases">
        <title>Chromosome-level genome of Muraenolepis orangiensis.</title>
        <authorList>
            <person name="Kim J."/>
        </authorList>
    </citation>
    <scope>NUCLEOTIDE SEQUENCE</scope>
    <source>
        <strain evidence="14">KU_S4_2022</strain>
        <tissue evidence="14">Muscle</tissue>
    </source>
</reference>
<dbReference type="Pfam" id="PF00133">
    <property type="entry name" value="tRNA-synt_1"/>
    <property type="match status" value="2"/>
</dbReference>
<feature type="domain" description="Methionyl/Valyl/Leucyl/Isoleucyl-tRNA synthetase anticodon-binding" evidence="13">
    <location>
        <begin position="762"/>
        <end position="887"/>
    </location>
</feature>
<comment type="catalytic activity">
    <reaction evidence="10">
        <text>tRNA(Leu) + L-leucine + ATP = L-leucyl-tRNA(Leu) + AMP + diphosphate</text>
        <dbReference type="Rhea" id="RHEA:11688"/>
        <dbReference type="Rhea" id="RHEA-COMP:9613"/>
        <dbReference type="Rhea" id="RHEA-COMP:9622"/>
        <dbReference type="ChEBI" id="CHEBI:30616"/>
        <dbReference type="ChEBI" id="CHEBI:33019"/>
        <dbReference type="ChEBI" id="CHEBI:57427"/>
        <dbReference type="ChEBI" id="CHEBI:78442"/>
        <dbReference type="ChEBI" id="CHEBI:78494"/>
        <dbReference type="ChEBI" id="CHEBI:456215"/>
        <dbReference type="EC" id="6.1.1.4"/>
    </reaction>
</comment>
<dbReference type="GO" id="GO:0032543">
    <property type="term" value="P:mitochondrial translation"/>
    <property type="evidence" value="ECO:0007669"/>
    <property type="project" value="TreeGrafter"/>
</dbReference>
<feature type="domain" description="Aminoacyl-tRNA synthetase class Ia" evidence="12">
    <location>
        <begin position="478"/>
        <end position="636"/>
    </location>
</feature>
<dbReference type="InterPro" id="IPR009080">
    <property type="entry name" value="tRNAsynth_Ia_anticodon-bd"/>
</dbReference>
<evidence type="ECO:0000256" key="6">
    <source>
        <dbReference type="ARBA" id="ARBA00022840"/>
    </source>
</evidence>
<keyword evidence="5 11" id="KW-0547">Nucleotide-binding</keyword>
<dbReference type="InterPro" id="IPR001412">
    <property type="entry name" value="aa-tRNA-synth_I_CS"/>
</dbReference>
<dbReference type="OrthoDB" id="15954at2759"/>
<keyword evidence="4 11" id="KW-0436">Ligase</keyword>
<gene>
    <name evidence="14" type="ORF">NHX12_000812</name>
</gene>
<evidence type="ECO:0000256" key="11">
    <source>
        <dbReference type="RuleBase" id="RU363035"/>
    </source>
</evidence>
<dbReference type="InterPro" id="IPR013155">
    <property type="entry name" value="M/V/L/I-tRNA-synth_anticd-bd"/>
</dbReference>
<dbReference type="CDD" id="cd00812">
    <property type="entry name" value="LeuRS_core"/>
    <property type="match status" value="1"/>
</dbReference>
<evidence type="ECO:0000313" key="15">
    <source>
        <dbReference type="Proteomes" id="UP001148018"/>
    </source>
</evidence>
<evidence type="ECO:0000256" key="7">
    <source>
        <dbReference type="ARBA" id="ARBA00022917"/>
    </source>
</evidence>
<dbReference type="PANTHER" id="PTHR43740:SF2">
    <property type="entry name" value="LEUCINE--TRNA LIGASE, MITOCHONDRIAL"/>
    <property type="match status" value="1"/>
</dbReference>
<evidence type="ECO:0000256" key="2">
    <source>
        <dbReference type="ARBA" id="ARBA00005594"/>
    </source>
</evidence>
<dbReference type="PROSITE" id="PS00178">
    <property type="entry name" value="AA_TRNA_LIGASE_I"/>
    <property type="match status" value="1"/>
</dbReference>
<keyword evidence="6 11" id="KW-0067">ATP-binding</keyword>
<dbReference type="AlphaFoldDB" id="A0A9Q0DZJ8"/>
<comment type="similarity">
    <text evidence="2 11">Belongs to the class-I aminoacyl-tRNA synthetase family.</text>
</comment>
<evidence type="ECO:0000256" key="8">
    <source>
        <dbReference type="ARBA" id="ARBA00023146"/>
    </source>
</evidence>
<keyword evidence="8 11" id="KW-0030">Aminoacyl-tRNA synthetase</keyword>
<sequence length="939" mass="105117">MLQMMPSCSLAVRRLGQLRSVLRRPAPRLLFPGARTLFSETGVWDKDYRAETRRKVEQWWHPRIMEPWERDAPQEDRKKFYVLSMFPYPSGRLHMGHVRVYTISDAIGHFQRMRGHQKHLSGTLLSPSTSTLSSTMCSISSSTLPSTSSSTLSSTMCSISSSTLPSTCLHLLLHSALHLLLHPALHLLLHPALHLLLHPALHLPSFRSSPCALPVSPFKISWRSVAPDPPGSREPNVLNPMGWDAFGLPAENAAIERHLDPEDWTKRNIQSMREQLDGLGLCFNWDREVTTCLPDYYRWTQYLFVKLFRAGLAYQKEVDAEGRSWRSGALVEQRLLRQWFIRTTDYAKSLLDGLEDLPEWYGVRGEVTGETLAAYTSSPEALRASSLAWEVPLVVSSKQAFDGHLDTVIGIPDTNEEHASVATALSLKWNSVLCCHDDGTHTLVNSGEFKGLTRERAFDAVTQKARDKKVGGHLTSAKLRDWLISRQRYWGTPIPVVHCASCGPVPVPEAELPVVLPKLPSLTGKGASPLEAAHDWLRCTCPRCKGPARRETDTMDTFVDSSWYYFRYTDPHNTERPFERSAADRWLPVDVYVGGKEHAVMHLYYARFLSHFCADQGLVAQREPFRKLLVQGLIKGQTFRLASGGQYVKREDVDFSGEEPVVAEGGGALEVTWEKMSKSKHNGLDPREVVEQYGVDTVRLYILYAAPPEQDVLWNVKTDALPGVLRWQSRLWQLVSKLRGARQVVPTPQPSQLRKKEVAEARKIWRNKNYAVEQVTAHLTEDFLFNAAISRLMGLTNTLTGATAAVVQHSVEFEDALAALCVMTAPLAPHLASELWAGLSQVRSPGGGLLSGGGSVLQQPWPTMDPDYLLEPEFVELFVQINNQACGTVTVPLAVSQDAERVPQLVLDSPLGQKLLAGRHIKRTIVSQRTALINFLLDE</sequence>
<dbReference type="InterPro" id="IPR002302">
    <property type="entry name" value="Leu-tRNA-ligase"/>
</dbReference>
<evidence type="ECO:0000256" key="9">
    <source>
        <dbReference type="ARBA" id="ARBA00030520"/>
    </source>
</evidence>
<dbReference type="SUPFAM" id="SSF52374">
    <property type="entry name" value="Nucleotidylyl transferase"/>
    <property type="match status" value="2"/>
</dbReference>
<accession>A0A9Q0DZJ8</accession>
<dbReference type="PRINTS" id="PR00985">
    <property type="entry name" value="TRNASYNTHLEU"/>
</dbReference>
<evidence type="ECO:0000259" key="12">
    <source>
        <dbReference type="Pfam" id="PF00133"/>
    </source>
</evidence>
<dbReference type="EC" id="6.1.1.4" evidence="3"/>
<evidence type="ECO:0000256" key="3">
    <source>
        <dbReference type="ARBA" id="ARBA00013164"/>
    </source>
</evidence>
<dbReference type="InterPro" id="IPR014729">
    <property type="entry name" value="Rossmann-like_a/b/a_fold"/>
</dbReference>
<dbReference type="PANTHER" id="PTHR43740">
    <property type="entry name" value="LEUCYL-TRNA SYNTHETASE"/>
    <property type="match status" value="1"/>
</dbReference>
<feature type="domain" description="Aminoacyl-tRNA synthetase class Ia" evidence="12">
    <location>
        <begin position="674"/>
        <end position="712"/>
    </location>
</feature>
<evidence type="ECO:0000256" key="5">
    <source>
        <dbReference type="ARBA" id="ARBA00022741"/>
    </source>
</evidence>
<name>A0A9Q0DZJ8_9TELE</name>